<accession>A0AAE1V6K8</accession>
<evidence type="ECO:0000256" key="1">
    <source>
        <dbReference type="SAM" id="MobiDB-lite"/>
    </source>
</evidence>
<feature type="region of interest" description="Disordered" evidence="1">
    <location>
        <begin position="47"/>
        <end position="106"/>
    </location>
</feature>
<sequence length="106" mass="11852">MDRVIGMAMQKTIAELSNKLMAAEDREKRRDNQYAGMQAQIDALLASGGISPCPGDARNQRPPPLQSHSRARRRVDDQQYQLGDEPTSGEEEEGIMCQTHNDLLEL</sequence>
<comment type="caution">
    <text evidence="2">The sequence shown here is derived from an EMBL/GenBank/DDBJ whole genome shotgun (WGS) entry which is preliminary data.</text>
</comment>
<proteinExistence type="predicted"/>
<name>A0AAE1V6K8_9SOLA</name>
<organism evidence="2 3">
    <name type="scientific">Anisodus tanguticus</name>
    <dbReference type="NCBI Taxonomy" id="243964"/>
    <lineage>
        <taxon>Eukaryota</taxon>
        <taxon>Viridiplantae</taxon>
        <taxon>Streptophyta</taxon>
        <taxon>Embryophyta</taxon>
        <taxon>Tracheophyta</taxon>
        <taxon>Spermatophyta</taxon>
        <taxon>Magnoliopsida</taxon>
        <taxon>eudicotyledons</taxon>
        <taxon>Gunneridae</taxon>
        <taxon>Pentapetalae</taxon>
        <taxon>asterids</taxon>
        <taxon>lamiids</taxon>
        <taxon>Solanales</taxon>
        <taxon>Solanaceae</taxon>
        <taxon>Solanoideae</taxon>
        <taxon>Hyoscyameae</taxon>
        <taxon>Anisodus</taxon>
    </lineage>
</organism>
<dbReference type="Proteomes" id="UP001291623">
    <property type="component" value="Unassembled WGS sequence"/>
</dbReference>
<reference evidence="2" key="1">
    <citation type="submission" date="2023-12" db="EMBL/GenBank/DDBJ databases">
        <title>Genome assembly of Anisodus tanguticus.</title>
        <authorList>
            <person name="Wang Y.-J."/>
        </authorList>
    </citation>
    <scope>NUCLEOTIDE SEQUENCE</scope>
    <source>
        <strain evidence="2">KB-2021</strain>
        <tissue evidence="2">Leaf</tissue>
    </source>
</reference>
<protein>
    <submittedName>
        <fullName evidence="2">Uncharacterized protein</fullName>
    </submittedName>
</protein>
<dbReference type="AlphaFoldDB" id="A0AAE1V6K8"/>
<evidence type="ECO:0000313" key="2">
    <source>
        <dbReference type="EMBL" id="KAK4357382.1"/>
    </source>
</evidence>
<dbReference type="EMBL" id="JAVYJV010000012">
    <property type="protein sequence ID" value="KAK4357382.1"/>
    <property type="molecule type" value="Genomic_DNA"/>
</dbReference>
<gene>
    <name evidence="2" type="ORF">RND71_022992</name>
</gene>
<keyword evidence="3" id="KW-1185">Reference proteome</keyword>
<evidence type="ECO:0000313" key="3">
    <source>
        <dbReference type="Proteomes" id="UP001291623"/>
    </source>
</evidence>